<comment type="catalytic activity">
    <reaction evidence="4">
        <text>Hydrolysis of terminal, non-reducing alpha-D-galactose residues in alpha-D-galactosides, including galactose oligosaccharides, galactomannans and galactolipids.</text>
        <dbReference type="EC" id="3.2.1.22"/>
    </reaction>
</comment>
<dbReference type="Gene3D" id="3.20.20.70">
    <property type="entry name" value="Aldolase class I"/>
    <property type="match status" value="1"/>
</dbReference>
<dbReference type="InterPro" id="IPR013785">
    <property type="entry name" value="Aldolase_TIM"/>
</dbReference>
<dbReference type="Pfam" id="PF16499">
    <property type="entry name" value="Melibiase_2"/>
    <property type="match status" value="1"/>
</dbReference>
<keyword evidence="7" id="KW-1185">Reference proteome</keyword>
<sequence length="311" mass="33835">MRSVNESQCQHWAQALVDADLVGEGGFSYFVVQEPCFGPRDPLTGELTETGEYRERWPHGMAAFGRFLKERGMKLGIYTDIGDLTCGGCVGSGSGPTGHVAIDMETFARWGADFIEVDACGGPVDEETWREYRDAINATGRPMVHSVCAEGYAEPWTWGNGVGNMWRVNGDIADGWLNIIQGLNGANAIPQLARYAGPGGWNDMDMLEIGALPSNFSWGGPGLTLAEARSHFTLWSVLKSPLLLGADASRMSAEILQIVKNKELRRIHEDPLGLQAEPLDDFYPGYHAETATARSRTASPCSAASRAPPRR</sequence>
<dbReference type="PANTHER" id="PTHR11452">
    <property type="entry name" value="ALPHA-GALACTOSIDASE/ALPHA-N-ACETYLGALACTOSAMINIDASE"/>
    <property type="match status" value="1"/>
</dbReference>
<accession>A0A0M0K6J3</accession>
<evidence type="ECO:0000313" key="6">
    <source>
        <dbReference type="EMBL" id="KOO33993.1"/>
    </source>
</evidence>
<keyword evidence="3 4" id="KW-0326">Glycosidase</keyword>
<comment type="similarity">
    <text evidence="1 4">Belongs to the glycosyl hydrolase 27 family.</text>
</comment>
<evidence type="ECO:0000313" key="7">
    <source>
        <dbReference type="Proteomes" id="UP000037460"/>
    </source>
</evidence>
<keyword evidence="2 4" id="KW-0378">Hydrolase</keyword>
<dbReference type="InterPro" id="IPR017853">
    <property type="entry name" value="GH"/>
</dbReference>
<protein>
    <recommendedName>
        <fullName evidence="4">Alpha-galactosidase</fullName>
        <ecNumber evidence="4">3.2.1.22</ecNumber>
    </recommendedName>
    <alternativeName>
        <fullName evidence="4">Melibiase</fullName>
    </alternativeName>
</protein>
<dbReference type="CDD" id="cd14792">
    <property type="entry name" value="GH27"/>
    <property type="match status" value="1"/>
</dbReference>
<dbReference type="PANTHER" id="PTHR11452:SF75">
    <property type="entry name" value="ALPHA-GALACTOSIDASE MEL1"/>
    <property type="match status" value="1"/>
</dbReference>
<dbReference type="GO" id="GO:0005975">
    <property type="term" value="P:carbohydrate metabolic process"/>
    <property type="evidence" value="ECO:0007669"/>
    <property type="project" value="InterPro"/>
</dbReference>
<dbReference type="SUPFAM" id="SSF51445">
    <property type="entry name" value="(Trans)glycosidases"/>
    <property type="match status" value="1"/>
</dbReference>
<evidence type="ECO:0000256" key="5">
    <source>
        <dbReference type="SAM" id="MobiDB-lite"/>
    </source>
</evidence>
<dbReference type="Proteomes" id="UP000037460">
    <property type="component" value="Unassembled WGS sequence"/>
</dbReference>
<feature type="region of interest" description="Disordered" evidence="5">
    <location>
        <begin position="291"/>
        <end position="311"/>
    </location>
</feature>
<dbReference type="PRINTS" id="PR00740">
    <property type="entry name" value="GLHYDRLASE27"/>
</dbReference>
<organism evidence="6 7">
    <name type="scientific">Chrysochromulina tobinii</name>
    <dbReference type="NCBI Taxonomy" id="1460289"/>
    <lineage>
        <taxon>Eukaryota</taxon>
        <taxon>Haptista</taxon>
        <taxon>Haptophyta</taxon>
        <taxon>Prymnesiophyceae</taxon>
        <taxon>Prymnesiales</taxon>
        <taxon>Chrysochromulinaceae</taxon>
        <taxon>Chrysochromulina</taxon>
    </lineage>
</organism>
<reference evidence="7" key="1">
    <citation type="journal article" date="2015" name="PLoS Genet.">
        <title>Genome Sequence and Transcriptome Analyses of Chrysochromulina tobin: Metabolic Tools for Enhanced Algal Fitness in the Prominent Order Prymnesiales (Haptophyceae).</title>
        <authorList>
            <person name="Hovde B.T."/>
            <person name="Deodato C.R."/>
            <person name="Hunsperger H.M."/>
            <person name="Ryken S.A."/>
            <person name="Yost W."/>
            <person name="Jha R.K."/>
            <person name="Patterson J."/>
            <person name="Monnat R.J. Jr."/>
            <person name="Barlow S.B."/>
            <person name="Starkenburg S.R."/>
            <person name="Cattolico R.A."/>
        </authorList>
    </citation>
    <scope>NUCLEOTIDE SEQUENCE</scope>
    <source>
        <strain evidence="7">CCMP291</strain>
    </source>
</reference>
<evidence type="ECO:0000256" key="4">
    <source>
        <dbReference type="RuleBase" id="RU361168"/>
    </source>
</evidence>
<dbReference type="AlphaFoldDB" id="A0A0M0K6J3"/>
<evidence type="ECO:0000256" key="2">
    <source>
        <dbReference type="ARBA" id="ARBA00022801"/>
    </source>
</evidence>
<dbReference type="EMBL" id="JWZX01001359">
    <property type="protein sequence ID" value="KOO33993.1"/>
    <property type="molecule type" value="Genomic_DNA"/>
</dbReference>
<dbReference type="EC" id="3.2.1.22" evidence="4"/>
<evidence type="ECO:0000256" key="1">
    <source>
        <dbReference type="ARBA" id="ARBA00009743"/>
    </source>
</evidence>
<dbReference type="InterPro" id="IPR002241">
    <property type="entry name" value="Glyco_hydro_27"/>
</dbReference>
<name>A0A0M0K6J3_9EUKA</name>
<dbReference type="OrthoDB" id="5795902at2759"/>
<dbReference type="GO" id="GO:0004557">
    <property type="term" value="F:alpha-galactosidase activity"/>
    <property type="evidence" value="ECO:0007669"/>
    <property type="project" value="UniProtKB-EC"/>
</dbReference>
<comment type="caution">
    <text evidence="6">The sequence shown here is derived from an EMBL/GenBank/DDBJ whole genome shotgun (WGS) entry which is preliminary data.</text>
</comment>
<gene>
    <name evidence="6" type="ORF">Ctob_010149</name>
</gene>
<proteinExistence type="inferred from homology"/>
<evidence type="ECO:0000256" key="3">
    <source>
        <dbReference type="ARBA" id="ARBA00023295"/>
    </source>
</evidence>
<keyword evidence="4" id="KW-1015">Disulfide bond</keyword>